<dbReference type="EMBL" id="KN819149">
    <property type="protein sequence ID" value="KIL53899.1"/>
    <property type="molecule type" value="Genomic_DNA"/>
</dbReference>
<gene>
    <name evidence="1" type="ORF">M378DRAFT_19421</name>
</gene>
<protein>
    <submittedName>
        <fullName evidence="1">Uncharacterized protein</fullName>
    </submittedName>
</protein>
<keyword evidence="2" id="KW-1185">Reference proteome</keyword>
<name>A0A0C2SIZ0_AMAMK</name>
<evidence type="ECO:0000313" key="1">
    <source>
        <dbReference type="EMBL" id="KIL53899.1"/>
    </source>
</evidence>
<reference evidence="1 2" key="1">
    <citation type="submission" date="2014-04" db="EMBL/GenBank/DDBJ databases">
        <title>Evolutionary Origins and Diversification of the Mycorrhizal Mutualists.</title>
        <authorList>
            <consortium name="DOE Joint Genome Institute"/>
            <consortium name="Mycorrhizal Genomics Consortium"/>
            <person name="Kohler A."/>
            <person name="Kuo A."/>
            <person name="Nagy L.G."/>
            <person name="Floudas D."/>
            <person name="Copeland A."/>
            <person name="Barry K.W."/>
            <person name="Cichocki N."/>
            <person name="Veneault-Fourrey C."/>
            <person name="LaButti K."/>
            <person name="Lindquist E.A."/>
            <person name="Lipzen A."/>
            <person name="Lundell T."/>
            <person name="Morin E."/>
            <person name="Murat C."/>
            <person name="Riley R."/>
            <person name="Ohm R."/>
            <person name="Sun H."/>
            <person name="Tunlid A."/>
            <person name="Henrissat B."/>
            <person name="Grigoriev I.V."/>
            <person name="Hibbett D.S."/>
            <person name="Martin F."/>
        </authorList>
    </citation>
    <scope>NUCLEOTIDE SEQUENCE [LARGE SCALE GENOMIC DNA]</scope>
    <source>
        <strain evidence="1 2">Koide BX008</strain>
    </source>
</reference>
<organism evidence="1 2">
    <name type="scientific">Amanita muscaria (strain Koide BX008)</name>
    <dbReference type="NCBI Taxonomy" id="946122"/>
    <lineage>
        <taxon>Eukaryota</taxon>
        <taxon>Fungi</taxon>
        <taxon>Dikarya</taxon>
        <taxon>Basidiomycota</taxon>
        <taxon>Agaricomycotina</taxon>
        <taxon>Agaricomycetes</taxon>
        <taxon>Agaricomycetidae</taxon>
        <taxon>Agaricales</taxon>
        <taxon>Pluteineae</taxon>
        <taxon>Amanitaceae</taxon>
        <taxon>Amanita</taxon>
    </lineage>
</organism>
<dbReference type="AlphaFoldDB" id="A0A0C2SIZ0"/>
<dbReference type="InParanoid" id="A0A0C2SIZ0"/>
<evidence type="ECO:0000313" key="2">
    <source>
        <dbReference type="Proteomes" id="UP000054549"/>
    </source>
</evidence>
<accession>A0A0C2SIZ0</accession>
<sequence>MPDIAIELVEVMISSKRHCLVQQVIEQQHSPGKDPLAQGQLSDAVRPEAVVWSVMNESLTSHGMTANDDAFERTWMGGAKDSVAPTFTQRVTTFAANMKQMQDLATSDAEQKLQFLVNKMIHVNNYIG</sequence>
<dbReference type="HOGENOM" id="CLU_1959027_0_0_1"/>
<proteinExistence type="predicted"/>
<dbReference type="Proteomes" id="UP000054549">
    <property type="component" value="Unassembled WGS sequence"/>
</dbReference>